<evidence type="ECO:0000313" key="19">
    <source>
        <dbReference type="EMBL" id="KKS19743.1"/>
    </source>
</evidence>
<dbReference type="GO" id="GO:0006094">
    <property type="term" value="P:gluconeogenesis"/>
    <property type="evidence" value="ECO:0007669"/>
    <property type="project" value="UniProtKB-UniPathway"/>
</dbReference>
<reference evidence="19 20" key="1">
    <citation type="journal article" date="2015" name="Nature">
        <title>rRNA introns, odd ribosomes, and small enigmatic genomes across a large radiation of phyla.</title>
        <authorList>
            <person name="Brown C.T."/>
            <person name="Hug L.A."/>
            <person name="Thomas B.C."/>
            <person name="Sharon I."/>
            <person name="Castelle C.J."/>
            <person name="Singh A."/>
            <person name="Wilkins M.J."/>
            <person name="Williams K.H."/>
            <person name="Banfield J.F."/>
        </authorList>
    </citation>
    <scope>NUCLEOTIDE SEQUENCE [LARGE SCALE GENOMIC DNA]</scope>
</reference>
<keyword evidence="8 15" id="KW-0479">Metal-binding</keyword>
<keyword evidence="9 15" id="KW-0547">Nucleotide-binding</keyword>
<dbReference type="PROSITE" id="PS00742">
    <property type="entry name" value="PEP_ENZYMES_2"/>
    <property type="match status" value="1"/>
</dbReference>
<dbReference type="InterPro" id="IPR036637">
    <property type="entry name" value="Phosphohistidine_dom_sf"/>
</dbReference>
<comment type="cofactor">
    <cofactor evidence="1 15">
        <name>Mg(2+)</name>
        <dbReference type="ChEBI" id="CHEBI:18420"/>
    </cofactor>
</comment>
<evidence type="ECO:0000256" key="4">
    <source>
        <dbReference type="ARBA" id="ARBA00007837"/>
    </source>
</evidence>
<dbReference type="FunFam" id="3.30.1490.20:FF:000010">
    <property type="entry name" value="Phosphoenolpyruvate synthase"/>
    <property type="match status" value="1"/>
</dbReference>
<dbReference type="GO" id="GO:0046872">
    <property type="term" value="F:metal ion binding"/>
    <property type="evidence" value="ECO:0007669"/>
    <property type="project" value="UniProtKB-KW"/>
</dbReference>
<evidence type="ECO:0000259" key="16">
    <source>
        <dbReference type="Pfam" id="PF00391"/>
    </source>
</evidence>
<dbReference type="AlphaFoldDB" id="A0A0G1A326"/>
<dbReference type="Pfam" id="PF02896">
    <property type="entry name" value="PEP-utilizers_C"/>
    <property type="match status" value="1"/>
</dbReference>
<gene>
    <name evidence="19" type="ORF">UU78_C0075G0002</name>
</gene>
<dbReference type="InterPro" id="IPR015813">
    <property type="entry name" value="Pyrv/PenolPyrv_kinase-like_dom"/>
</dbReference>
<evidence type="ECO:0000256" key="2">
    <source>
        <dbReference type="ARBA" id="ARBA00002988"/>
    </source>
</evidence>
<evidence type="ECO:0000256" key="5">
    <source>
        <dbReference type="ARBA" id="ARBA00011996"/>
    </source>
</evidence>
<comment type="caution">
    <text evidence="19">The sequence shown here is derived from an EMBL/GenBank/DDBJ whole genome shotgun (WGS) entry which is preliminary data.</text>
</comment>
<evidence type="ECO:0000256" key="9">
    <source>
        <dbReference type="ARBA" id="ARBA00022741"/>
    </source>
</evidence>
<dbReference type="EC" id="2.7.9.2" evidence="5 15"/>
<keyword evidence="12 15" id="KW-0460">Magnesium</keyword>
<evidence type="ECO:0000256" key="6">
    <source>
        <dbReference type="ARBA" id="ARBA00021623"/>
    </source>
</evidence>
<evidence type="ECO:0000256" key="15">
    <source>
        <dbReference type="PIRNR" id="PIRNR000854"/>
    </source>
</evidence>
<dbReference type="EMBL" id="LCBY01000075">
    <property type="protein sequence ID" value="KKS19743.1"/>
    <property type="molecule type" value="Genomic_DNA"/>
</dbReference>
<dbReference type="NCBIfam" id="NF005057">
    <property type="entry name" value="PRK06464.1"/>
    <property type="match status" value="1"/>
</dbReference>
<evidence type="ECO:0000259" key="17">
    <source>
        <dbReference type="Pfam" id="PF01326"/>
    </source>
</evidence>
<dbReference type="Proteomes" id="UP000034371">
    <property type="component" value="Unassembled WGS sequence"/>
</dbReference>
<evidence type="ECO:0000256" key="3">
    <source>
        <dbReference type="ARBA" id="ARBA00004742"/>
    </source>
</evidence>
<dbReference type="PIRSF" id="PIRSF000854">
    <property type="entry name" value="PEP_synthase"/>
    <property type="match status" value="1"/>
</dbReference>
<evidence type="ECO:0000256" key="12">
    <source>
        <dbReference type="ARBA" id="ARBA00022842"/>
    </source>
</evidence>
<sequence>MKSEKYILPFEEISSKDVPLVGGKNASLGEMISQLAQKGINVPDGFALTTAAYWRYLKANQIDGKLKEIFADFNPKKIESLQKVGKASRALIMRGKMPDDLKEEISRAYQLLGQKYGKNPTVAVRTSGVAEDTATASFAGQFETYLNVTGEQNILEAVRKSIASTFTDRAIAYREEKGFSQLKLGLSVGVQKMIRSDLASSGIIFTIDTESGFKDVIVVNSIFGVGEMIVKGKITPDQFTVFKSTLEQGFKPIIAKNLGRKEKKYIFSKGGGLKEAAVSKADQSKFSLNDEEVLKLARWASIIEKHYGLFIVQSRPETVYETQTKKVYEEYELKTTKTPIITGIAVGNKIGQGKIRVIENVAKINEFQQGEILVTKMTDPDWVPIMRLASAIVTDEGSRVCHAAIVSRELGIPAIVGTDKAAKVLKTGQMATVDCSSGTGRVYLGTIPFKIKKYNLENIPETKTKIMMNVGSPEIAFKNSFLPNKGVGLAREEFIIASKINAHPLALIKQNKSQFFVDELARGIGQIACAFWPNPAIVRFSDFKTNEYATLPGGQEFEPKESNPMIGWRGASRYYDPKYKKAFILECQALKKAREEFGLKNIWAMVPFCRTIEEGRKVLAIMAGAGLEKGKDGLKVIVMCEIPSNVVLAEKFLQIFDGMSIGSNDLTQLALGIDRDNAQIAQIGDERNEVVKHMIARVISICKQKKKYCGICGQAPSDFPDFAEFLVEQGIESISLNPDTVIKTTLLIAQKEKQLKLRDSK</sequence>
<dbReference type="InterPro" id="IPR002192">
    <property type="entry name" value="PPDK_AMP/ATP-bd"/>
</dbReference>
<dbReference type="InterPro" id="IPR006319">
    <property type="entry name" value="PEP_synth"/>
</dbReference>
<comment type="function">
    <text evidence="2 15">Catalyzes the phosphorylation of pyruvate to phosphoenolpyruvate.</text>
</comment>
<dbReference type="SUPFAM" id="SSF51621">
    <property type="entry name" value="Phosphoenolpyruvate/pyruvate domain"/>
    <property type="match status" value="1"/>
</dbReference>
<organism evidence="19 20">
    <name type="scientific">Candidatus Roizmanbacteria bacterium GW2011_GWC2_41_7</name>
    <dbReference type="NCBI Taxonomy" id="1618487"/>
    <lineage>
        <taxon>Bacteria</taxon>
        <taxon>Candidatus Roizmaniibacteriota</taxon>
    </lineage>
</organism>
<evidence type="ECO:0000256" key="10">
    <source>
        <dbReference type="ARBA" id="ARBA00022777"/>
    </source>
</evidence>
<comment type="similarity">
    <text evidence="4 15">Belongs to the PEP-utilizing enzyme family.</text>
</comment>
<feature type="domain" description="PEP-utilising enzyme mobile" evidence="16">
    <location>
        <begin position="367"/>
        <end position="438"/>
    </location>
</feature>
<comment type="pathway">
    <text evidence="3 15">Carbohydrate biosynthesis; gluconeogenesis.</text>
</comment>
<keyword evidence="19" id="KW-0670">Pyruvate</keyword>
<dbReference type="SUPFAM" id="SSF52009">
    <property type="entry name" value="Phosphohistidine domain"/>
    <property type="match status" value="1"/>
</dbReference>
<dbReference type="Pfam" id="PF01326">
    <property type="entry name" value="PPDK_N"/>
    <property type="match status" value="1"/>
</dbReference>
<evidence type="ECO:0000256" key="1">
    <source>
        <dbReference type="ARBA" id="ARBA00001946"/>
    </source>
</evidence>
<evidence type="ECO:0000313" key="20">
    <source>
        <dbReference type="Proteomes" id="UP000034371"/>
    </source>
</evidence>
<dbReference type="PANTHER" id="PTHR43030">
    <property type="entry name" value="PHOSPHOENOLPYRUVATE SYNTHASE"/>
    <property type="match status" value="1"/>
</dbReference>
<comment type="catalytic activity">
    <reaction evidence="14 15">
        <text>pyruvate + ATP + H2O = phosphoenolpyruvate + AMP + phosphate + 2 H(+)</text>
        <dbReference type="Rhea" id="RHEA:11364"/>
        <dbReference type="ChEBI" id="CHEBI:15361"/>
        <dbReference type="ChEBI" id="CHEBI:15377"/>
        <dbReference type="ChEBI" id="CHEBI:15378"/>
        <dbReference type="ChEBI" id="CHEBI:30616"/>
        <dbReference type="ChEBI" id="CHEBI:43474"/>
        <dbReference type="ChEBI" id="CHEBI:58702"/>
        <dbReference type="ChEBI" id="CHEBI:456215"/>
        <dbReference type="EC" id="2.7.9.2"/>
    </reaction>
</comment>
<evidence type="ECO:0000256" key="13">
    <source>
        <dbReference type="ARBA" id="ARBA00033470"/>
    </source>
</evidence>
<evidence type="ECO:0000256" key="14">
    <source>
        <dbReference type="ARBA" id="ARBA00047700"/>
    </source>
</evidence>
<dbReference type="Gene3D" id="3.30.470.20">
    <property type="entry name" value="ATP-grasp fold, B domain"/>
    <property type="match status" value="1"/>
</dbReference>
<evidence type="ECO:0000259" key="18">
    <source>
        <dbReference type="Pfam" id="PF02896"/>
    </source>
</evidence>
<accession>A0A0G1A326</accession>
<dbReference type="UniPathway" id="UPA00138"/>
<proteinExistence type="inferred from homology"/>
<evidence type="ECO:0000256" key="8">
    <source>
        <dbReference type="ARBA" id="ARBA00022723"/>
    </source>
</evidence>
<dbReference type="InterPro" id="IPR040442">
    <property type="entry name" value="Pyrv_kinase-like_dom_sf"/>
</dbReference>
<dbReference type="PANTHER" id="PTHR43030:SF1">
    <property type="entry name" value="PHOSPHOENOLPYRUVATE SYNTHASE"/>
    <property type="match status" value="1"/>
</dbReference>
<feature type="domain" description="Pyruvate phosphate dikinase AMP/ATP-binding" evidence="17">
    <location>
        <begin position="19"/>
        <end position="326"/>
    </location>
</feature>
<dbReference type="Gene3D" id="3.30.1490.20">
    <property type="entry name" value="ATP-grasp fold, A domain"/>
    <property type="match status" value="1"/>
</dbReference>
<keyword evidence="7 15" id="KW-0808">Transferase</keyword>
<dbReference type="GO" id="GO:0008986">
    <property type="term" value="F:pyruvate, water dikinase activity"/>
    <property type="evidence" value="ECO:0007669"/>
    <property type="project" value="UniProtKB-EC"/>
</dbReference>
<dbReference type="NCBIfam" id="TIGR01418">
    <property type="entry name" value="PEP_synth"/>
    <property type="match status" value="1"/>
</dbReference>
<dbReference type="Gene3D" id="3.20.20.60">
    <property type="entry name" value="Phosphoenolpyruvate-binding domains"/>
    <property type="match status" value="1"/>
</dbReference>
<dbReference type="InterPro" id="IPR000121">
    <property type="entry name" value="PEP_util_C"/>
</dbReference>
<keyword evidence="10 15" id="KW-0418">Kinase</keyword>
<evidence type="ECO:0000256" key="11">
    <source>
        <dbReference type="ARBA" id="ARBA00022840"/>
    </source>
</evidence>
<dbReference type="InterPro" id="IPR013815">
    <property type="entry name" value="ATP_grasp_subdomain_1"/>
</dbReference>
<protein>
    <recommendedName>
        <fullName evidence="6 15">Phosphoenolpyruvate synthase</fullName>
        <shortName evidence="15">PEP synthase</shortName>
        <ecNumber evidence="5 15">2.7.9.2</ecNumber>
    </recommendedName>
    <alternativeName>
        <fullName evidence="13 15">Pyruvate, water dikinase</fullName>
    </alternativeName>
</protein>
<dbReference type="GO" id="GO:0005524">
    <property type="term" value="F:ATP binding"/>
    <property type="evidence" value="ECO:0007669"/>
    <property type="project" value="UniProtKB-KW"/>
</dbReference>
<dbReference type="InterPro" id="IPR023151">
    <property type="entry name" value="PEP_util_CS"/>
</dbReference>
<dbReference type="PATRIC" id="fig|1618487.3.peg.876"/>
<evidence type="ECO:0000256" key="7">
    <source>
        <dbReference type="ARBA" id="ARBA00022679"/>
    </source>
</evidence>
<dbReference type="Gene3D" id="3.50.30.10">
    <property type="entry name" value="Phosphohistidine domain"/>
    <property type="match status" value="1"/>
</dbReference>
<dbReference type="InterPro" id="IPR008279">
    <property type="entry name" value="PEP-util_enz_mobile_dom"/>
</dbReference>
<keyword evidence="11 15" id="KW-0067">ATP-binding</keyword>
<feature type="domain" description="PEP-utilising enzyme C-terminal" evidence="18">
    <location>
        <begin position="460"/>
        <end position="751"/>
    </location>
</feature>
<name>A0A0G1A326_9BACT</name>
<dbReference type="Pfam" id="PF00391">
    <property type="entry name" value="PEP-utilizers"/>
    <property type="match status" value="1"/>
</dbReference>
<dbReference type="SUPFAM" id="SSF56059">
    <property type="entry name" value="Glutathione synthetase ATP-binding domain-like"/>
    <property type="match status" value="1"/>
</dbReference>